<evidence type="ECO:0000313" key="8">
    <source>
        <dbReference type="EMBL" id="MBR8129260.1"/>
    </source>
</evidence>
<dbReference type="SUPFAM" id="SSF81345">
    <property type="entry name" value="ABC transporter involved in vitamin B12 uptake, BtuC"/>
    <property type="match status" value="1"/>
</dbReference>
<dbReference type="EMBL" id="JAGSVG010000006">
    <property type="protein sequence ID" value="MBR8129260.1"/>
    <property type="molecule type" value="Genomic_DNA"/>
</dbReference>
<reference evidence="8" key="1">
    <citation type="submission" date="2021-04" db="EMBL/GenBank/DDBJ databases">
        <title>A collection of bacterial strains from the Burkholderia cepacia Research Laboratory and Repository.</title>
        <authorList>
            <person name="Lipuma J."/>
            <person name="Spilker T."/>
        </authorList>
    </citation>
    <scope>NUCLEOTIDE SEQUENCE</scope>
    <source>
        <strain evidence="8">AU36012</strain>
    </source>
</reference>
<evidence type="ECO:0000313" key="9">
    <source>
        <dbReference type="Proteomes" id="UP000682266"/>
    </source>
</evidence>
<keyword evidence="3 6" id="KW-0812">Transmembrane</keyword>
<dbReference type="InterPro" id="IPR001626">
    <property type="entry name" value="ABC_TroCD"/>
</dbReference>
<dbReference type="RefSeq" id="WP_105786302.1">
    <property type="nucleotide sequence ID" value="NZ_CADERF010000024.1"/>
</dbReference>
<dbReference type="PANTHER" id="PTHR30477">
    <property type="entry name" value="ABC-TRANSPORTER METAL-BINDING PROTEIN"/>
    <property type="match status" value="1"/>
</dbReference>
<dbReference type="GO" id="GO:0010043">
    <property type="term" value="P:response to zinc ion"/>
    <property type="evidence" value="ECO:0007669"/>
    <property type="project" value="TreeGrafter"/>
</dbReference>
<dbReference type="Gene3D" id="1.10.3470.10">
    <property type="entry name" value="ABC transporter involved in vitamin B12 uptake, BtuC"/>
    <property type="match status" value="1"/>
</dbReference>
<dbReference type="AlphaFoldDB" id="A0AA41E6H0"/>
<evidence type="ECO:0000256" key="1">
    <source>
        <dbReference type="ARBA" id="ARBA00004141"/>
    </source>
</evidence>
<feature type="transmembrane region" description="Helical" evidence="7">
    <location>
        <begin position="51"/>
        <end position="73"/>
    </location>
</feature>
<feature type="transmembrane region" description="Helical" evidence="7">
    <location>
        <begin position="171"/>
        <end position="199"/>
    </location>
</feature>
<keyword evidence="6" id="KW-0813">Transport</keyword>
<organism evidence="8 9">
    <name type="scientific">Burkholderia ambifaria</name>
    <dbReference type="NCBI Taxonomy" id="152480"/>
    <lineage>
        <taxon>Bacteria</taxon>
        <taxon>Pseudomonadati</taxon>
        <taxon>Pseudomonadota</taxon>
        <taxon>Betaproteobacteria</taxon>
        <taxon>Burkholderiales</taxon>
        <taxon>Burkholderiaceae</taxon>
        <taxon>Burkholderia</taxon>
        <taxon>Burkholderia cepacia complex</taxon>
    </lineage>
</organism>
<evidence type="ECO:0000256" key="4">
    <source>
        <dbReference type="ARBA" id="ARBA00022989"/>
    </source>
</evidence>
<proteinExistence type="inferred from homology"/>
<comment type="subcellular location">
    <subcellularLocation>
        <location evidence="6">Cell membrane</location>
        <topology evidence="6">Multi-pass membrane protein</topology>
    </subcellularLocation>
    <subcellularLocation>
        <location evidence="1">Membrane</location>
        <topology evidence="1">Multi-pass membrane protein</topology>
    </subcellularLocation>
</comment>
<sequence length="262" mass="26930">MFEYDFMINAFAASGIVAVLAGIVGYFLVLRGQTFAGHALSHVGFTGATGAVLLGISPMWGMVGFTLAAGIGMGALGERLAGRDVAIGVVLSGALGFGLLFLHFYTSFATQVTALLFGNVLAVSRDTLAVLAGIGAVSLVALALIARPLLFASLQPELAEAKGVSLRTVSMLFLAVCALAVAAATQIVGVLLVFTLLVGPAAAAQNVSTRLSTGVLLAALFALFEAWLGITLAYRTDWPTSFWITALSATVYGASLLVKARN</sequence>
<dbReference type="GO" id="GO:0043190">
    <property type="term" value="C:ATP-binding cassette (ABC) transporter complex"/>
    <property type="evidence" value="ECO:0007669"/>
    <property type="project" value="InterPro"/>
</dbReference>
<evidence type="ECO:0000256" key="3">
    <source>
        <dbReference type="ARBA" id="ARBA00022692"/>
    </source>
</evidence>
<feature type="transmembrane region" description="Helical" evidence="7">
    <location>
        <begin position="127"/>
        <end position="151"/>
    </location>
</feature>
<feature type="transmembrane region" description="Helical" evidence="7">
    <location>
        <begin position="6"/>
        <end position="30"/>
    </location>
</feature>
<evidence type="ECO:0000256" key="6">
    <source>
        <dbReference type="RuleBase" id="RU003943"/>
    </source>
</evidence>
<accession>A0AA41E6H0</accession>
<feature type="transmembrane region" description="Helical" evidence="7">
    <location>
        <begin position="211"/>
        <end position="234"/>
    </location>
</feature>
<dbReference type="InterPro" id="IPR037294">
    <property type="entry name" value="ABC_BtuC-like"/>
</dbReference>
<name>A0AA41E6H0_9BURK</name>
<dbReference type="PANTHER" id="PTHR30477:SF13">
    <property type="entry name" value="IRON TRANSPORT SYSTEM MEMBRANE PROTEIN HI_0360-RELATED"/>
    <property type="match status" value="1"/>
</dbReference>
<dbReference type="Proteomes" id="UP000682266">
    <property type="component" value="Unassembled WGS sequence"/>
</dbReference>
<evidence type="ECO:0000256" key="7">
    <source>
        <dbReference type="SAM" id="Phobius"/>
    </source>
</evidence>
<evidence type="ECO:0000256" key="5">
    <source>
        <dbReference type="ARBA" id="ARBA00023136"/>
    </source>
</evidence>
<comment type="caution">
    <text evidence="8">The sequence shown here is derived from an EMBL/GenBank/DDBJ whole genome shotgun (WGS) entry which is preliminary data.</text>
</comment>
<gene>
    <name evidence="8" type="ORF">KDW93_09765</name>
</gene>
<evidence type="ECO:0000256" key="2">
    <source>
        <dbReference type="ARBA" id="ARBA00008034"/>
    </source>
</evidence>
<dbReference type="Pfam" id="PF00950">
    <property type="entry name" value="ABC-3"/>
    <property type="match status" value="1"/>
</dbReference>
<comment type="similarity">
    <text evidence="2 6">Belongs to the ABC-3 integral membrane protein family.</text>
</comment>
<feature type="transmembrane region" description="Helical" evidence="7">
    <location>
        <begin position="85"/>
        <end position="106"/>
    </location>
</feature>
<feature type="transmembrane region" description="Helical" evidence="7">
    <location>
        <begin position="240"/>
        <end position="258"/>
    </location>
</feature>
<keyword evidence="4 7" id="KW-1133">Transmembrane helix</keyword>
<keyword evidence="5 7" id="KW-0472">Membrane</keyword>
<dbReference type="GO" id="GO:0055085">
    <property type="term" value="P:transmembrane transport"/>
    <property type="evidence" value="ECO:0007669"/>
    <property type="project" value="InterPro"/>
</dbReference>
<protein>
    <submittedName>
        <fullName evidence="8">Metal ABC transporter permease</fullName>
    </submittedName>
</protein>